<dbReference type="Proteomes" id="UP000261288">
    <property type="component" value="Unassembled WGS sequence"/>
</dbReference>
<dbReference type="Proteomes" id="UP000261186">
    <property type="component" value="Unassembled WGS sequence"/>
</dbReference>
<protein>
    <submittedName>
        <fullName evidence="3">Tight junction protein ZO-3</fullName>
    </submittedName>
</protein>
<dbReference type="EMBL" id="QSRH01000003">
    <property type="protein sequence ID" value="RGL03744.1"/>
    <property type="molecule type" value="Genomic_DNA"/>
</dbReference>
<comment type="caution">
    <text evidence="3">The sequence shown here is derived from an EMBL/GenBank/DDBJ whole genome shotgun (WGS) entry which is preliminary data.</text>
</comment>
<evidence type="ECO:0000313" key="4">
    <source>
        <dbReference type="Proteomes" id="UP000261186"/>
    </source>
</evidence>
<evidence type="ECO:0000313" key="3">
    <source>
        <dbReference type="EMBL" id="RGL47631.1"/>
    </source>
</evidence>
<name>A0A3E4S5K5_BIFLN</name>
<accession>A0A3E4S5K5</accession>
<evidence type="ECO:0000313" key="2">
    <source>
        <dbReference type="EMBL" id="RGL03744.1"/>
    </source>
</evidence>
<reference evidence="4 5" key="1">
    <citation type="submission" date="2018-08" db="EMBL/GenBank/DDBJ databases">
        <title>A genome reference for cultivated species of the human gut microbiota.</title>
        <authorList>
            <person name="Zou Y."/>
            <person name="Xue W."/>
            <person name="Luo G."/>
        </authorList>
    </citation>
    <scope>NUCLEOTIDE SEQUENCE [LARGE SCALE GENOMIC DNA]</scope>
    <source>
        <strain evidence="3 5">TF06-45A</strain>
        <strain evidence="2 4">TF08-4AC</strain>
    </source>
</reference>
<sequence>MRRHEKWSVESTIELAFVIVSVIIGGMVLAVISITAAATINPTPEQTIIQKVETTGDVKRLCVEARTGEHIEAMSCELIDQQSGGVMR</sequence>
<organism evidence="3 5">
    <name type="scientific">Bifidobacterium longum</name>
    <dbReference type="NCBI Taxonomy" id="216816"/>
    <lineage>
        <taxon>Bacteria</taxon>
        <taxon>Bacillati</taxon>
        <taxon>Actinomycetota</taxon>
        <taxon>Actinomycetes</taxon>
        <taxon>Bifidobacteriales</taxon>
        <taxon>Bifidobacteriaceae</taxon>
        <taxon>Bifidobacterium</taxon>
    </lineage>
</organism>
<gene>
    <name evidence="3" type="ORF">DXC63_08225</name>
    <name evidence="2" type="ORF">DXC85_04820</name>
</gene>
<keyword evidence="1" id="KW-1133">Transmembrane helix</keyword>
<dbReference type="RefSeq" id="WP_117701158.1">
    <property type="nucleotide sequence ID" value="NZ_QSRH01000003.1"/>
</dbReference>
<dbReference type="AlphaFoldDB" id="A0A3E4S5K5"/>
<dbReference type="EMBL" id="QSRZ01000008">
    <property type="protein sequence ID" value="RGL47631.1"/>
    <property type="molecule type" value="Genomic_DNA"/>
</dbReference>
<proteinExistence type="predicted"/>
<evidence type="ECO:0000313" key="5">
    <source>
        <dbReference type="Proteomes" id="UP000261288"/>
    </source>
</evidence>
<keyword evidence="1" id="KW-0472">Membrane</keyword>
<evidence type="ECO:0000256" key="1">
    <source>
        <dbReference type="SAM" id="Phobius"/>
    </source>
</evidence>
<keyword evidence="1" id="KW-0812">Transmembrane</keyword>
<feature type="transmembrane region" description="Helical" evidence="1">
    <location>
        <begin position="12"/>
        <end position="38"/>
    </location>
</feature>